<name>A0A2T8KXG8_9POAL</name>
<dbReference type="Gramene" id="PVH66876">
    <property type="protein sequence ID" value="PVH66876"/>
    <property type="gene ID" value="PAHAL_1G373300"/>
</dbReference>
<protein>
    <submittedName>
        <fullName evidence="1">Uncharacterized protein</fullName>
    </submittedName>
</protein>
<dbReference type="Proteomes" id="UP000243499">
    <property type="component" value="Chromosome 1"/>
</dbReference>
<organism evidence="1">
    <name type="scientific">Panicum hallii</name>
    <dbReference type="NCBI Taxonomy" id="206008"/>
    <lineage>
        <taxon>Eukaryota</taxon>
        <taxon>Viridiplantae</taxon>
        <taxon>Streptophyta</taxon>
        <taxon>Embryophyta</taxon>
        <taxon>Tracheophyta</taxon>
        <taxon>Spermatophyta</taxon>
        <taxon>Magnoliopsida</taxon>
        <taxon>Liliopsida</taxon>
        <taxon>Poales</taxon>
        <taxon>Poaceae</taxon>
        <taxon>PACMAD clade</taxon>
        <taxon>Panicoideae</taxon>
        <taxon>Panicodae</taxon>
        <taxon>Paniceae</taxon>
        <taxon>Panicinae</taxon>
        <taxon>Panicum</taxon>
        <taxon>Panicum sect. Panicum</taxon>
    </lineage>
</organism>
<sequence>MQTLLCSSCTRMGKSLCYDHSILDLARLRFSGCKLKCGGWSMKVRLIFVECLPFSA</sequence>
<proteinExistence type="predicted"/>
<reference evidence="1" key="1">
    <citation type="submission" date="2018-04" db="EMBL/GenBank/DDBJ databases">
        <title>WGS assembly of Panicum hallii.</title>
        <authorList>
            <person name="Lovell J."/>
            <person name="Jenkins J."/>
            <person name="Lowry D."/>
            <person name="Mamidi S."/>
            <person name="Sreedasyam A."/>
            <person name="Weng X."/>
            <person name="Barry K."/>
            <person name="Bonette J."/>
            <person name="Campitelli B."/>
            <person name="Daum C."/>
            <person name="Gordon S."/>
            <person name="Gould B."/>
            <person name="Lipzen A."/>
            <person name="Macqueen A."/>
            <person name="Palacio-Mejia J."/>
            <person name="Plott C."/>
            <person name="Shakirov E."/>
            <person name="Shu S."/>
            <person name="Yoshinaga Y."/>
            <person name="Zane M."/>
            <person name="Rokhsar D."/>
            <person name="Grimwood J."/>
            <person name="Schmutz J."/>
            <person name="Juenger T."/>
        </authorList>
    </citation>
    <scope>NUCLEOTIDE SEQUENCE [LARGE SCALE GENOMIC DNA]</scope>
    <source>
        <strain evidence="1">FIL2</strain>
    </source>
</reference>
<gene>
    <name evidence="1" type="ORF">PAHAL_1G373300</name>
</gene>
<dbReference type="AlphaFoldDB" id="A0A2T8KXG8"/>
<accession>A0A2T8KXG8</accession>
<dbReference type="EMBL" id="CM008046">
    <property type="protein sequence ID" value="PVH66876.1"/>
    <property type="molecule type" value="Genomic_DNA"/>
</dbReference>
<evidence type="ECO:0000313" key="1">
    <source>
        <dbReference type="EMBL" id="PVH66876.1"/>
    </source>
</evidence>